<name>A0ABW7U7B2_9ACTN</name>
<evidence type="ECO:0000313" key="2">
    <source>
        <dbReference type="Proteomes" id="UP001611339"/>
    </source>
</evidence>
<evidence type="ECO:0000313" key="1">
    <source>
        <dbReference type="EMBL" id="MFI1714130.1"/>
    </source>
</evidence>
<organism evidence="1 2">
    <name type="scientific">Streptomyces litmocidini</name>
    <dbReference type="NCBI Taxonomy" id="67318"/>
    <lineage>
        <taxon>Bacteria</taxon>
        <taxon>Bacillati</taxon>
        <taxon>Actinomycetota</taxon>
        <taxon>Actinomycetes</taxon>
        <taxon>Kitasatosporales</taxon>
        <taxon>Streptomycetaceae</taxon>
        <taxon>Streptomyces</taxon>
    </lineage>
</organism>
<protein>
    <recommendedName>
        <fullName evidence="3">SCP2 domain-containing protein</fullName>
    </recommendedName>
</protein>
<gene>
    <name evidence="1" type="ORF">ACH407_11220</name>
</gene>
<dbReference type="InterPro" id="IPR036527">
    <property type="entry name" value="SCP2_sterol-bd_dom_sf"/>
</dbReference>
<dbReference type="EMBL" id="JBIRUI010000004">
    <property type="protein sequence ID" value="MFI1714130.1"/>
    <property type="molecule type" value="Genomic_DNA"/>
</dbReference>
<comment type="caution">
    <text evidence="1">The sequence shown here is derived from an EMBL/GenBank/DDBJ whole genome shotgun (WGS) entry which is preliminary data.</text>
</comment>
<dbReference type="SUPFAM" id="SSF55718">
    <property type="entry name" value="SCP-like"/>
    <property type="match status" value="1"/>
</dbReference>
<proteinExistence type="predicted"/>
<accession>A0ABW7U7B2</accession>
<keyword evidence="2" id="KW-1185">Reference proteome</keyword>
<dbReference type="Proteomes" id="UP001611339">
    <property type="component" value="Unassembled WGS sequence"/>
</dbReference>
<evidence type="ECO:0008006" key="3">
    <source>
        <dbReference type="Google" id="ProtNLM"/>
    </source>
</evidence>
<sequence length="106" mass="11164">MAISPEEISRTLSEAARSSAAWHAAGATVRFVISEPDAEFTLDPQGAVTAAEPTHVLGITHADLLDLTAGRRTFLRTVTARRVTARGPVMQTFAVGQALTTFSLAG</sequence>
<dbReference type="RefSeq" id="WP_398708581.1">
    <property type="nucleotide sequence ID" value="NZ_JBIRUI010000004.1"/>
</dbReference>
<reference evidence="1 2" key="1">
    <citation type="submission" date="2024-10" db="EMBL/GenBank/DDBJ databases">
        <title>The Natural Products Discovery Center: Release of the First 8490 Sequenced Strains for Exploring Actinobacteria Biosynthetic Diversity.</title>
        <authorList>
            <person name="Kalkreuter E."/>
            <person name="Kautsar S.A."/>
            <person name="Yang D."/>
            <person name="Bader C.D."/>
            <person name="Teijaro C.N."/>
            <person name="Fluegel L."/>
            <person name="Davis C.M."/>
            <person name="Simpson J.R."/>
            <person name="Lauterbach L."/>
            <person name="Steele A.D."/>
            <person name="Gui C."/>
            <person name="Meng S."/>
            <person name="Li G."/>
            <person name="Viehrig K."/>
            <person name="Ye F."/>
            <person name="Su P."/>
            <person name="Kiefer A.F."/>
            <person name="Nichols A."/>
            <person name="Cepeda A.J."/>
            <person name="Yan W."/>
            <person name="Fan B."/>
            <person name="Jiang Y."/>
            <person name="Adhikari A."/>
            <person name="Zheng C.-J."/>
            <person name="Schuster L."/>
            <person name="Cowan T.M."/>
            <person name="Smanski M.J."/>
            <person name="Chevrette M.G."/>
            <person name="De Carvalho L.P.S."/>
            <person name="Shen B."/>
        </authorList>
    </citation>
    <scope>NUCLEOTIDE SEQUENCE [LARGE SCALE GENOMIC DNA]</scope>
    <source>
        <strain evidence="1 2">NPDC020602</strain>
    </source>
</reference>